<feature type="compositionally biased region" description="Polar residues" evidence="1">
    <location>
        <begin position="250"/>
        <end position="260"/>
    </location>
</feature>
<dbReference type="AlphaFoldDB" id="A0A9P6QZW3"/>
<keyword evidence="3" id="KW-1185">Reference proteome</keyword>
<accession>A0A9P6QZW3</accession>
<comment type="caution">
    <text evidence="2">The sequence shown here is derived from an EMBL/GenBank/DDBJ whole genome shotgun (WGS) entry which is preliminary data.</text>
</comment>
<feature type="compositionally biased region" description="Polar residues" evidence="1">
    <location>
        <begin position="280"/>
        <end position="297"/>
    </location>
</feature>
<dbReference type="Proteomes" id="UP000823405">
    <property type="component" value="Unassembled WGS sequence"/>
</dbReference>
<feature type="region of interest" description="Disordered" evidence="1">
    <location>
        <begin position="48"/>
        <end position="130"/>
    </location>
</feature>
<feature type="region of interest" description="Disordered" evidence="1">
    <location>
        <begin position="203"/>
        <end position="263"/>
    </location>
</feature>
<evidence type="ECO:0000256" key="1">
    <source>
        <dbReference type="SAM" id="MobiDB-lite"/>
    </source>
</evidence>
<feature type="compositionally biased region" description="Polar residues" evidence="1">
    <location>
        <begin position="54"/>
        <end position="67"/>
    </location>
</feature>
<gene>
    <name evidence="2" type="ORF">BGZ97_000897</name>
</gene>
<reference evidence="2" key="1">
    <citation type="journal article" date="2020" name="Fungal Divers.">
        <title>Resolving the Mortierellaceae phylogeny through synthesis of multi-gene phylogenetics and phylogenomics.</title>
        <authorList>
            <person name="Vandepol N."/>
            <person name="Liber J."/>
            <person name="Desiro A."/>
            <person name="Na H."/>
            <person name="Kennedy M."/>
            <person name="Barry K."/>
            <person name="Grigoriev I.V."/>
            <person name="Miller A.N."/>
            <person name="O'Donnell K."/>
            <person name="Stajich J.E."/>
            <person name="Bonito G."/>
        </authorList>
    </citation>
    <scope>NUCLEOTIDE SEQUENCE</scope>
    <source>
        <strain evidence="2">NVP60</strain>
    </source>
</reference>
<name>A0A9P6QZW3_9FUNG</name>
<feature type="compositionally biased region" description="Polar residues" evidence="1">
    <location>
        <begin position="115"/>
        <end position="130"/>
    </location>
</feature>
<feature type="compositionally biased region" description="Polar residues" evidence="1">
    <location>
        <begin position="97"/>
        <end position="108"/>
    </location>
</feature>
<organism evidence="2 3">
    <name type="scientific">Linnemannia gamsii</name>
    <dbReference type="NCBI Taxonomy" id="64522"/>
    <lineage>
        <taxon>Eukaryota</taxon>
        <taxon>Fungi</taxon>
        <taxon>Fungi incertae sedis</taxon>
        <taxon>Mucoromycota</taxon>
        <taxon>Mortierellomycotina</taxon>
        <taxon>Mortierellomycetes</taxon>
        <taxon>Mortierellales</taxon>
        <taxon>Mortierellaceae</taxon>
        <taxon>Linnemannia</taxon>
    </lineage>
</organism>
<proteinExistence type="predicted"/>
<feature type="compositionally biased region" description="Polar residues" evidence="1">
    <location>
        <begin position="227"/>
        <end position="240"/>
    </location>
</feature>
<dbReference type="OrthoDB" id="432528at2759"/>
<feature type="region of interest" description="Disordered" evidence="1">
    <location>
        <begin position="280"/>
        <end position="311"/>
    </location>
</feature>
<protein>
    <submittedName>
        <fullName evidence="2">Uncharacterized protein</fullName>
    </submittedName>
</protein>
<evidence type="ECO:0000313" key="2">
    <source>
        <dbReference type="EMBL" id="KAG0306032.1"/>
    </source>
</evidence>
<evidence type="ECO:0000313" key="3">
    <source>
        <dbReference type="Proteomes" id="UP000823405"/>
    </source>
</evidence>
<sequence length="337" mass="35818">MACGVSGDNFITWGGFQWQPVGNNIPVDRTPLIYNLYTGKWTTTYVRGSHPAGPSQTSVAPGKNNTGDVLPGGGNKDDGGSSNNNAAAIGGGIAGAQQHQDQNHSGNDGSKEPTTHFQSQQAAPQPYNGYSQPVSVMSSIAHPYNGQAYDAYSQPVQSVSTMAPTTTTTTTAYNGQSYGGYLQPSPIGEGPVGYTQIISTPVSHSHALTPPQALRPWPGAPQENIPLWSQQQTQPSTIASTPVIPPRPSDYSTNTSNYGRQEQQQILQKLQHELSMQQGLIPNNPQYIPSSYPQDPHSTALRGPQGAGEPVYATSNQDIQAQIAALQAELNRRQAAV</sequence>
<dbReference type="EMBL" id="JAAAIN010001174">
    <property type="protein sequence ID" value="KAG0306032.1"/>
    <property type="molecule type" value="Genomic_DNA"/>
</dbReference>